<accession>A0A251RTP5</accession>
<reference evidence="1 3" key="1">
    <citation type="journal article" date="2017" name="Nature">
        <title>The sunflower genome provides insights into oil metabolism, flowering and Asterid evolution.</title>
        <authorList>
            <person name="Badouin H."/>
            <person name="Gouzy J."/>
            <person name="Grassa C.J."/>
            <person name="Murat F."/>
            <person name="Staton S.E."/>
            <person name="Cottret L."/>
            <person name="Lelandais-Briere C."/>
            <person name="Owens G.L."/>
            <person name="Carrere S."/>
            <person name="Mayjonade B."/>
            <person name="Legrand L."/>
            <person name="Gill N."/>
            <person name="Kane N.C."/>
            <person name="Bowers J.E."/>
            <person name="Hubner S."/>
            <person name="Bellec A."/>
            <person name="Berard A."/>
            <person name="Berges H."/>
            <person name="Blanchet N."/>
            <person name="Boniface M.C."/>
            <person name="Brunel D."/>
            <person name="Catrice O."/>
            <person name="Chaidir N."/>
            <person name="Claudel C."/>
            <person name="Donnadieu C."/>
            <person name="Faraut T."/>
            <person name="Fievet G."/>
            <person name="Helmstetter N."/>
            <person name="King M."/>
            <person name="Knapp S.J."/>
            <person name="Lai Z."/>
            <person name="Le Paslier M.C."/>
            <person name="Lippi Y."/>
            <person name="Lorenzon L."/>
            <person name="Mandel J.R."/>
            <person name="Marage G."/>
            <person name="Marchand G."/>
            <person name="Marquand E."/>
            <person name="Bret-Mestries E."/>
            <person name="Morien E."/>
            <person name="Nambeesan S."/>
            <person name="Nguyen T."/>
            <person name="Pegot-Espagnet P."/>
            <person name="Pouilly N."/>
            <person name="Raftis F."/>
            <person name="Sallet E."/>
            <person name="Schiex T."/>
            <person name="Thomas J."/>
            <person name="Vandecasteele C."/>
            <person name="Vares D."/>
            <person name="Vear F."/>
            <person name="Vautrin S."/>
            <person name="Crespi M."/>
            <person name="Mangin B."/>
            <person name="Burke J.M."/>
            <person name="Salse J."/>
            <person name="Munos S."/>
            <person name="Vincourt P."/>
            <person name="Rieseberg L.H."/>
            <person name="Langlade N.B."/>
        </authorList>
    </citation>
    <scope>NUCLEOTIDE SEQUENCE [LARGE SCALE GENOMIC DNA]</scope>
    <source>
        <strain evidence="3">cv. SF193</strain>
        <tissue evidence="1">Leaves</tissue>
    </source>
</reference>
<organism evidence="2 3">
    <name type="scientific">Helianthus annuus</name>
    <name type="common">Common sunflower</name>
    <dbReference type="NCBI Taxonomy" id="4232"/>
    <lineage>
        <taxon>Eukaryota</taxon>
        <taxon>Viridiplantae</taxon>
        <taxon>Streptophyta</taxon>
        <taxon>Embryophyta</taxon>
        <taxon>Tracheophyta</taxon>
        <taxon>Spermatophyta</taxon>
        <taxon>Magnoliopsida</taxon>
        <taxon>eudicotyledons</taxon>
        <taxon>Gunneridae</taxon>
        <taxon>Pentapetalae</taxon>
        <taxon>asterids</taxon>
        <taxon>campanulids</taxon>
        <taxon>Asterales</taxon>
        <taxon>Asteraceae</taxon>
        <taxon>Asteroideae</taxon>
        <taxon>Heliantheae alliance</taxon>
        <taxon>Heliantheae</taxon>
        <taxon>Helianthus</taxon>
    </lineage>
</organism>
<dbReference type="Proteomes" id="UP000215914">
    <property type="component" value="Chromosome 17"/>
</dbReference>
<evidence type="ECO:0000313" key="2">
    <source>
        <dbReference type="EMBL" id="OTF87601.1"/>
    </source>
</evidence>
<dbReference type="EMBL" id="MNCJ02000322">
    <property type="protein sequence ID" value="KAF5798676.1"/>
    <property type="molecule type" value="Genomic_DNA"/>
</dbReference>
<proteinExistence type="predicted"/>
<dbReference type="InParanoid" id="A0A251RTP5"/>
<keyword evidence="3" id="KW-1185">Reference proteome</keyword>
<reference evidence="2" key="2">
    <citation type="submission" date="2017-02" db="EMBL/GenBank/DDBJ databases">
        <title>Sunflower complete genome.</title>
        <authorList>
            <person name="Langlade N."/>
            <person name="Munos S."/>
        </authorList>
    </citation>
    <scope>NUCLEOTIDE SEQUENCE [LARGE SCALE GENOMIC DNA]</scope>
    <source>
        <tissue evidence="2">Leaves</tissue>
    </source>
</reference>
<dbReference type="AlphaFoldDB" id="A0A251RTP5"/>
<protein>
    <submittedName>
        <fullName evidence="2">Uncharacterized protein</fullName>
    </submittedName>
</protein>
<dbReference type="EMBL" id="CM007906">
    <property type="protein sequence ID" value="OTF87601.1"/>
    <property type="molecule type" value="Genomic_DNA"/>
</dbReference>
<reference evidence="1" key="3">
    <citation type="submission" date="2020-06" db="EMBL/GenBank/DDBJ databases">
        <title>Helianthus annuus Genome sequencing and assembly Release 2.</title>
        <authorList>
            <person name="Gouzy J."/>
            <person name="Langlade N."/>
            <person name="Munos S."/>
        </authorList>
    </citation>
    <scope>NUCLEOTIDE SEQUENCE</scope>
    <source>
        <tissue evidence="1">Leaves</tissue>
    </source>
</reference>
<evidence type="ECO:0000313" key="1">
    <source>
        <dbReference type="EMBL" id="KAF5798676.1"/>
    </source>
</evidence>
<dbReference type="Gramene" id="mRNA:HanXRQr2_Chr07g0295701">
    <property type="protein sequence ID" value="mRNA:HanXRQr2_Chr07g0295701"/>
    <property type="gene ID" value="HanXRQr2_Chr07g0295701"/>
</dbReference>
<sequence length="61" mass="7434">MSVCVRHQEQERRTRPKYHKICQIGREIEGLKHGWLTSQKKARRRARTWMHTVSEFRNLTS</sequence>
<name>A0A251RTP5_HELAN</name>
<evidence type="ECO:0000313" key="3">
    <source>
        <dbReference type="Proteomes" id="UP000215914"/>
    </source>
</evidence>
<gene>
    <name evidence="2" type="ORF">HannXRQ_Chr17g0563671</name>
    <name evidence="1" type="ORF">HanXRQr2_Chr07g0295701</name>
</gene>